<evidence type="ECO:0000313" key="8">
    <source>
        <dbReference type="Proteomes" id="UP000622533"/>
    </source>
</evidence>
<keyword evidence="2" id="KW-0479">Metal-binding</keyword>
<dbReference type="PROSITE" id="PS51379">
    <property type="entry name" value="4FE4S_FER_2"/>
    <property type="match status" value="2"/>
</dbReference>
<reference evidence="7" key="1">
    <citation type="submission" date="2020-10" db="EMBL/GenBank/DDBJ databases">
        <authorList>
            <person name="Castelo-Branco R."/>
            <person name="Eusebio N."/>
            <person name="Adriana R."/>
            <person name="Vieira A."/>
            <person name="Brugerolle De Fraissinette N."/>
            <person name="Rezende De Castro R."/>
            <person name="Schneider M.P."/>
            <person name="Vasconcelos V."/>
            <person name="Leao P.N."/>
        </authorList>
    </citation>
    <scope>NUCLEOTIDE SEQUENCE</scope>
    <source>
        <strain evidence="7">LEGE 12446</strain>
    </source>
</reference>
<dbReference type="Proteomes" id="UP000622533">
    <property type="component" value="Unassembled WGS sequence"/>
</dbReference>
<sequence length="139" mass="15174">MIEIVNGDRCIGCDICVKVCPRDVFDSGADGLAVIARKSDCQTCFLCELYCPVDALYVSPHAEVDDQVDSEELIAQNLLGSYTRHMGWSRGKMGGTEKDPTRQLRGFNRVGRENEKVTPEAEGQGAGAEGKSCRYSGIH</sequence>
<name>A0A8J6ZRG7_DESMC</name>
<evidence type="ECO:0000256" key="2">
    <source>
        <dbReference type="ARBA" id="ARBA00022723"/>
    </source>
</evidence>
<dbReference type="SUPFAM" id="SSF54862">
    <property type="entry name" value="4Fe-4S ferredoxins"/>
    <property type="match status" value="1"/>
</dbReference>
<proteinExistence type="predicted"/>
<dbReference type="PROSITE" id="PS00198">
    <property type="entry name" value="4FE4S_FER_1"/>
    <property type="match status" value="2"/>
</dbReference>
<keyword evidence="3" id="KW-0408">Iron</keyword>
<feature type="region of interest" description="Disordered" evidence="5">
    <location>
        <begin position="89"/>
        <end position="139"/>
    </location>
</feature>
<dbReference type="AlphaFoldDB" id="A0A8J6ZRG7"/>
<protein>
    <submittedName>
        <fullName evidence="7">Ferredoxin family protein</fullName>
    </submittedName>
</protein>
<evidence type="ECO:0000256" key="3">
    <source>
        <dbReference type="ARBA" id="ARBA00023004"/>
    </source>
</evidence>
<dbReference type="InterPro" id="IPR017900">
    <property type="entry name" value="4Fe4S_Fe_S_CS"/>
</dbReference>
<accession>A0A8J6ZRG7</accession>
<comment type="caution">
    <text evidence="7">The sequence shown here is derived from an EMBL/GenBank/DDBJ whole genome shotgun (WGS) entry which is preliminary data.</text>
</comment>
<evidence type="ECO:0000256" key="4">
    <source>
        <dbReference type="ARBA" id="ARBA00023014"/>
    </source>
</evidence>
<keyword evidence="4" id="KW-0411">Iron-sulfur</keyword>
<dbReference type="GO" id="GO:0046872">
    <property type="term" value="F:metal ion binding"/>
    <property type="evidence" value="ECO:0007669"/>
    <property type="project" value="UniProtKB-KW"/>
</dbReference>
<keyword evidence="1" id="KW-0004">4Fe-4S</keyword>
<feature type="compositionally biased region" description="Basic and acidic residues" evidence="5">
    <location>
        <begin position="110"/>
        <end position="119"/>
    </location>
</feature>
<dbReference type="GO" id="GO:0051539">
    <property type="term" value="F:4 iron, 4 sulfur cluster binding"/>
    <property type="evidence" value="ECO:0007669"/>
    <property type="project" value="UniProtKB-KW"/>
</dbReference>
<evidence type="ECO:0000313" key="7">
    <source>
        <dbReference type="EMBL" id="MBE9021460.1"/>
    </source>
</evidence>
<feature type="domain" description="4Fe-4S ferredoxin-type" evidence="6">
    <location>
        <begin position="31"/>
        <end position="61"/>
    </location>
</feature>
<gene>
    <name evidence="7" type="ORF">IQ276_02995</name>
</gene>
<dbReference type="Pfam" id="PF13187">
    <property type="entry name" value="Fer4_9"/>
    <property type="match status" value="1"/>
</dbReference>
<organism evidence="7 8">
    <name type="scientific">Desmonostoc muscorum LEGE 12446</name>
    <dbReference type="NCBI Taxonomy" id="1828758"/>
    <lineage>
        <taxon>Bacteria</taxon>
        <taxon>Bacillati</taxon>
        <taxon>Cyanobacteriota</taxon>
        <taxon>Cyanophyceae</taxon>
        <taxon>Nostocales</taxon>
        <taxon>Nostocaceae</taxon>
        <taxon>Desmonostoc</taxon>
    </lineage>
</organism>
<feature type="domain" description="4Fe-4S ferredoxin-type" evidence="6">
    <location>
        <begin position="1"/>
        <end position="30"/>
    </location>
</feature>
<dbReference type="InterPro" id="IPR017896">
    <property type="entry name" value="4Fe4S_Fe-S-bd"/>
</dbReference>
<dbReference type="RefSeq" id="WP_193913606.1">
    <property type="nucleotide sequence ID" value="NZ_JADEXS020000001.1"/>
</dbReference>
<keyword evidence="8" id="KW-1185">Reference proteome</keyword>
<dbReference type="InterPro" id="IPR050572">
    <property type="entry name" value="Fe-S_Ferredoxin"/>
</dbReference>
<evidence type="ECO:0000259" key="6">
    <source>
        <dbReference type="PROSITE" id="PS51379"/>
    </source>
</evidence>
<dbReference type="PANTHER" id="PTHR43687:SF1">
    <property type="entry name" value="FERREDOXIN III"/>
    <property type="match status" value="1"/>
</dbReference>
<dbReference type="PANTHER" id="PTHR43687">
    <property type="entry name" value="ADENYLYLSULFATE REDUCTASE, BETA SUBUNIT"/>
    <property type="match status" value="1"/>
</dbReference>
<dbReference type="Gene3D" id="3.30.70.20">
    <property type="match status" value="1"/>
</dbReference>
<dbReference type="EMBL" id="JADEXS010000023">
    <property type="protein sequence ID" value="MBE9021460.1"/>
    <property type="molecule type" value="Genomic_DNA"/>
</dbReference>
<evidence type="ECO:0000256" key="1">
    <source>
        <dbReference type="ARBA" id="ARBA00022485"/>
    </source>
</evidence>
<evidence type="ECO:0000256" key="5">
    <source>
        <dbReference type="SAM" id="MobiDB-lite"/>
    </source>
</evidence>